<comment type="subcellular location">
    <subcellularLocation>
        <location evidence="1">Nucleus</location>
    </subcellularLocation>
</comment>
<feature type="compositionally biased region" description="Basic and acidic residues" evidence="4">
    <location>
        <begin position="1820"/>
        <end position="1841"/>
    </location>
</feature>
<name>A0A8H6EWU6_DEKBR</name>
<gene>
    <name evidence="5" type="ORF">HII12_002059</name>
</gene>
<dbReference type="GO" id="GO:0005634">
    <property type="term" value="C:nucleus"/>
    <property type="evidence" value="ECO:0007669"/>
    <property type="project" value="UniProtKB-SubCell"/>
</dbReference>
<dbReference type="InterPro" id="IPR033053">
    <property type="entry name" value="Hir3/CABIN1"/>
</dbReference>
<proteinExistence type="inferred from homology"/>
<evidence type="ECO:0000256" key="1">
    <source>
        <dbReference type="ARBA" id="ARBA00004123"/>
    </source>
</evidence>
<evidence type="ECO:0000256" key="2">
    <source>
        <dbReference type="ARBA" id="ARBA00007335"/>
    </source>
</evidence>
<dbReference type="GO" id="GO:0000417">
    <property type="term" value="C:HIR complex"/>
    <property type="evidence" value="ECO:0007669"/>
    <property type="project" value="TreeGrafter"/>
</dbReference>
<feature type="region of interest" description="Disordered" evidence="4">
    <location>
        <begin position="1965"/>
        <end position="1995"/>
    </location>
</feature>
<evidence type="ECO:0000313" key="5">
    <source>
        <dbReference type="EMBL" id="KAF6013343.1"/>
    </source>
</evidence>
<sequence>MSSFTAINVTDDELDIEEHTRELQIEHALEVFDKALKFQKDRCFESASELYDALFEIEIISSRNDTHNPMIEQLKFMAYRNRGFLKVGELFDELEDDKEDVELKECDDTAGGQNGTIVEQDEDHDILISRYHRLLSAMDDLTTALNHGEGDLKLMQIITEMFTFYGLNRAARFGFEYKIKPSEIDGGVNPNHNTDDLNWNISEPRTLLPNQVQFISRFKELMLRIGDRYSEIFLEVSKVLDNSLAQRILSTRKMQTLDFGKIISKEEFSRLRHSHVQSSVVSVPYNRQNMYDISALLENLEAVIPNAKGKAGNLHFPDDYMYTSKPIDRISIDFKLVEEPRDQDEKKQLKDTSLPDGKVTIVIDDDVEQEKSLNEMNKATTEKDQLPSVSSEELTLAQRIAVKRLRSRNEAKIDELTPELFKDQAKFLDEFSKYIELCQIKLPKQDLIQTVISGSLKNKNVDFRIVNFQYYLNHWKSVQSKSLLTDFAPVSSSEKKESASDDDYMTMRNKSIEDILNVSSSSEDSERTPSASSLDAGCIFKKLTDFNKTGGHLYQLRWIVIDYLLGPIGDKGGNLVTNGSITDAALLSLEGITFSMNELLYKHYEAKLEDPRIENDMGSWEVALSIFELFVNSYLRILKRDKEEESTDMLTFDEDIGHIVERWETLFDDLFSFVDYQSVSPQLWLRFSWAKSCLLRNKPELSTKDVSSLLSKMSKVGERAKFDIPMVNYDFIPALNLNSIRIQLSKMDVLEAFTNDDKSNKILERILLQKGPSSEETDTEIEMRKLMENSPTLLKLRLWSILLTFYQNGHNIQSYKIGFGHVLSILVKELNALKQEDADTLGVNKKLLKILGVFCYIAKRYVSFLSSEKWNVKSAPSDREVLEKLMIFTRFAYVFLLHEDTAEMVSFRHTLKKDFAKAYECLVSLTVLSYTLVLVYYDFTLCDPSPDKINDFYSIIHVQLGVRHICNSSGGYLLDYMQQKLSELLWEYSDRDFFQIVHCRYGIQVSMEYYEAYDHQTEKTEMTDTDAIAVSRYVIPYCYRKKHPLLNPPRNDIKSILDMVYESVGDLPGIDASVRRNNGIITRFLDNTVLDMDIISDAFDGKFEMALSVPDCLQVQAAKNGVYFMQGLMALHTFRIRRRAMQGRSADLDFVIKMLQMDLSSGSHRIDSWLLLGEAYSYLVEDDIIWTSDKLNNEEKKNYTASVQKQAILCYLVAFSLYQHYKLLRNEERKTEETLEVLKQGAKFEPLAPTLWNLLGRELYGAWMKPMCKLAFRVSASHTHLLGSPFPSNSIIKDSGNSTTILDGTKIMSDTVFYQILELVFSRAYCSNGSDWYSLMYLAKVQLKQRDRHRFQSILPNLLLSCLVGLKESTREDPIVQPHYVYCSALYRAFKHGEIGYSSALELLKKDPIFAEVLPETVVSNNDFLESLITALRKCLSYDKKKWQHKPRYKIARIYLDDFKDLESSKKEMDSIINLKPTVRSLSTIWKPDNERPGKHFVYNFMYINFYIEMLDYTADIYPMIYLIKKLRKLGSSMIGQVKTFDSAVAKACVMIKKIMYIHPGYLDLQITQMVYSEFINYSKEFIESLKGKTEFTEWEKSTIFFLNEAYEFRKMANGFAATGIIDDCYHSLYLTLFMPYLQRKLLEVKPNRESTQEELSSSQSLELVSDSRFKQVSLKSPGSGPREKIRVARRDITPFCVKLIKTLAPILSQLRKEAFKGNFLPYDKELVLENREYDNVASANTLNWEYDIKETDKSANDAADIVKAKYLVTKYGNLPDSTLSRLRDVFDISLDMESIFNNDQAPNAEIFDVGEVSGLENSGEGKDMVKNAEKDASVEKEASVEKGASYEKNTSVEKDASSENDTNSDNNKSKALEGAESSEVKPIDKINEDQIKVKEFEKQDQNALNAPEIINLDDDSDFDVKESENTHQSKLTEFFSGKHKHEVVEPITEIEKYPVKRRKLVISRNFQTKKPEPVQEESKPKYEDVEDVENTKKD</sequence>
<dbReference type="PANTHER" id="PTHR15502:SF7">
    <property type="entry name" value="CALCINEURIN-BINDING PROTEIN CABIN-1"/>
    <property type="match status" value="1"/>
</dbReference>
<protein>
    <recommendedName>
        <fullName evidence="7">Histone transcription regulator 3 homolog</fullName>
    </recommendedName>
</protein>
<dbReference type="GO" id="GO:0006325">
    <property type="term" value="P:chromatin organization"/>
    <property type="evidence" value="ECO:0007669"/>
    <property type="project" value="InterPro"/>
</dbReference>
<dbReference type="Proteomes" id="UP000568158">
    <property type="component" value="Unassembled WGS sequence"/>
</dbReference>
<evidence type="ECO:0000313" key="6">
    <source>
        <dbReference type="Proteomes" id="UP000568158"/>
    </source>
</evidence>
<evidence type="ECO:0008006" key="7">
    <source>
        <dbReference type="Google" id="ProtNLM"/>
    </source>
</evidence>
<keyword evidence="3" id="KW-0539">Nucleus</keyword>
<feature type="compositionally biased region" description="Basic and acidic residues" evidence="4">
    <location>
        <begin position="1868"/>
        <end position="1887"/>
    </location>
</feature>
<evidence type="ECO:0000256" key="4">
    <source>
        <dbReference type="SAM" id="MobiDB-lite"/>
    </source>
</evidence>
<reference evidence="5 6" key="1">
    <citation type="journal article" date="2020" name="Appl. Microbiol. Biotechnol.">
        <title>Targeted gene deletion in Brettanomyces bruxellensis with an expression-free CRISPR-Cas9 system.</title>
        <authorList>
            <person name="Varela C."/>
            <person name="Bartel C."/>
            <person name="Onetto C."/>
            <person name="Borneman A."/>
        </authorList>
    </citation>
    <scope>NUCLEOTIDE SEQUENCE [LARGE SCALE GENOMIC DNA]</scope>
    <source>
        <strain evidence="5 6">AWRI1613</strain>
    </source>
</reference>
<feature type="region of interest" description="Disordered" evidence="4">
    <location>
        <begin position="1816"/>
        <end position="1887"/>
    </location>
</feature>
<dbReference type="EMBL" id="JABCYN010000022">
    <property type="protein sequence ID" value="KAF6013343.1"/>
    <property type="molecule type" value="Genomic_DNA"/>
</dbReference>
<dbReference type="PANTHER" id="PTHR15502">
    <property type="entry name" value="CALCINEURIN-BINDING PROTEIN CABIN 1-RELATED"/>
    <property type="match status" value="1"/>
</dbReference>
<comment type="similarity">
    <text evidence="2">Belongs to the HIR3 family.</text>
</comment>
<comment type="caution">
    <text evidence="5">The sequence shown here is derived from an EMBL/GenBank/DDBJ whole genome shotgun (WGS) entry which is preliminary data.</text>
</comment>
<feature type="compositionally biased region" description="Basic and acidic residues" evidence="4">
    <location>
        <begin position="1970"/>
        <end position="1995"/>
    </location>
</feature>
<organism evidence="5 6">
    <name type="scientific">Dekkera bruxellensis</name>
    <name type="common">Brettanomyces custersii</name>
    <dbReference type="NCBI Taxonomy" id="5007"/>
    <lineage>
        <taxon>Eukaryota</taxon>
        <taxon>Fungi</taxon>
        <taxon>Dikarya</taxon>
        <taxon>Ascomycota</taxon>
        <taxon>Saccharomycotina</taxon>
        <taxon>Pichiomycetes</taxon>
        <taxon>Pichiales</taxon>
        <taxon>Pichiaceae</taxon>
        <taxon>Brettanomyces</taxon>
    </lineage>
</organism>
<evidence type="ECO:0000256" key="3">
    <source>
        <dbReference type="ARBA" id="ARBA00023242"/>
    </source>
</evidence>
<accession>A0A8H6EWU6</accession>
<dbReference type="GO" id="GO:0031491">
    <property type="term" value="F:nucleosome binding"/>
    <property type="evidence" value="ECO:0007669"/>
    <property type="project" value="TreeGrafter"/>
</dbReference>